<evidence type="ECO:0000313" key="2">
    <source>
        <dbReference type="EMBL" id="PON37593.1"/>
    </source>
</evidence>
<organism evidence="2 3">
    <name type="scientific">Parasponia andersonii</name>
    <name type="common">Sponia andersonii</name>
    <dbReference type="NCBI Taxonomy" id="3476"/>
    <lineage>
        <taxon>Eukaryota</taxon>
        <taxon>Viridiplantae</taxon>
        <taxon>Streptophyta</taxon>
        <taxon>Embryophyta</taxon>
        <taxon>Tracheophyta</taxon>
        <taxon>Spermatophyta</taxon>
        <taxon>Magnoliopsida</taxon>
        <taxon>eudicotyledons</taxon>
        <taxon>Gunneridae</taxon>
        <taxon>Pentapetalae</taxon>
        <taxon>rosids</taxon>
        <taxon>fabids</taxon>
        <taxon>Rosales</taxon>
        <taxon>Cannabaceae</taxon>
        <taxon>Parasponia</taxon>
    </lineage>
</organism>
<gene>
    <name evidence="2" type="ORF">PanWU01x14_319140</name>
</gene>
<proteinExistence type="predicted"/>
<feature type="domain" description="Retrovirus-related Pol polyprotein from transposon TNT 1-94-like beta-barrel" evidence="1">
    <location>
        <begin position="5"/>
        <end position="82"/>
    </location>
</feature>
<reference evidence="3" key="1">
    <citation type="submission" date="2016-06" db="EMBL/GenBank/DDBJ databases">
        <title>Parallel loss of symbiosis genes in relatives of nitrogen-fixing non-legume Parasponia.</title>
        <authorList>
            <person name="Van Velzen R."/>
            <person name="Holmer R."/>
            <person name="Bu F."/>
            <person name="Rutten L."/>
            <person name="Van Zeijl A."/>
            <person name="Liu W."/>
            <person name="Santuari L."/>
            <person name="Cao Q."/>
            <person name="Sharma T."/>
            <person name="Shen D."/>
            <person name="Roswanjaya Y."/>
            <person name="Wardhani T."/>
            <person name="Kalhor M.S."/>
            <person name="Jansen J."/>
            <person name="Van den Hoogen J."/>
            <person name="Gungor B."/>
            <person name="Hartog M."/>
            <person name="Hontelez J."/>
            <person name="Verver J."/>
            <person name="Yang W.-C."/>
            <person name="Schijlen E."/>
            <person name="Repin R."/>
            <person name="Schilthuizen M."/>
            <person name="Schranz E."/>
            <person name="Heidstra R."/>
            <person name="Miyata K."/>
            <person name="Fedorova E."/>
            <person name="Kohlen W."/>
            <person name="Bisseling T."/>
            <person name="Smit S."/>
            <person name="Geurts R."/>
        </authorList>
    </citation>
    <scope>NUCLEOTIDE SEQUENCE [LARGE SCALE GENOMIC DNA]</scope>
    <source>
        <strain evidence="3">cv. WU1-14</strain>
    </source>
</reference>
<dbReference type="EMBL" id="JXTB01000524">
    <property type="protein sequence ID" value="PON37593.1"/>
    <property type="molecule type" value="Genomic_DNA"/>
</dbReference>
<feature type="non-terminal residue" evidence="2">
    <location>
        <position position="108"/>
    </location>
</feature>
<dbReference type="Pfam" id="PF22936">
    <property type="entry name" value="Pol_BBD"/>
    <property type="match status" value="1"/>
</dbReference>
<dbReference type="STRING" id="3476.A0A2P5AM26"/>
<protein>
    <recommendedName>
        <fullName evidence="1">Retrovirus-related Pol polyprotein from transposon TNT 1-94-like beta-barrel domain-containing protein</fullName>
    </recommendedName>
</protein>
<dbReference type="OrthoDB" id="1937754at2759"/>
<keyword evidence="3" id="KW-1185">Reference proteome</keyword>
<evidence type="ECO:0000259" key="1">
    <source>
        <dbReference type="Pfam" id="PF22936"/>
    </source>
</evidence>
<sequence>MFSCLLDFGASHHITGDLTNLSLHSDYHDPDDIYIGDGKGMKITHTSSLLLPSSSKLFSLSNALCVPEVKRNLLSVSQLCSSNNISVKFLPNSFVVKDLRTRDILLYG</sequence>
<dbReference type="Proteomes" id="UP000237105">
    <property type="component" value="Unassembled WGS sequence"/>
</dbReference>
<dbReference type="AlphaFoldDB" id="A0A2P5AM26"/>
<accession>A0A2P5AM26</accession>
<name>A0A2P5AM26_PARAD</name>
<evidence type="ECO:0000313" key="3">
    <source>
        <dbReference type="Proteomes" id="UP000237105"/>
    </source>
</evidence>
<comment type="caution">
    <text evidence="2">The sequence shown here is derived from an EMBL/GenBank/DDBJ whole genome shotgun (WGS) entry which is preliminary data.</text>
</comment>
<dbReference type="InterPro" id="IPR054722">
    <property type="entry name" value="PolX-like_BBD"/>
</dbReference>